<name>A0ABT5U2W2_9GAMM</name>
<dbReference type="InterPro" id="IPR036097">
    <property type="entry name" value="HisK_dim/P_sf"/>
</dbReference>
<dbReference type="PANTHER" id="PTHR45453:SF1">
    <property type="entry name" value="PHOSPHATE REGULON SENSOR PROTEIN PHOR"/>
    <property type="match status" value="1"/>
</dbReference>
<dbReference type="Proteomes" id="UP001528823">
    <property type="component" value="Unassembled WGS sequence"/>
</dbReference>
<proteinExistence type="predicted"/>
<accession>A0ABT5U2W2</accession>
<evidence type="ECO:0000313" key="8">
    <source>
        <dbReference type="EMBL" id="MDE1460703.1"/>
    </source>
</evidence>
<dbReference type="RefSeq" id="WP_274687075.1">
    <property type="nucleotide sequence ID" value="NZ_JAPMOU010000002.1"/>
</dbReference>
<evidence type="ECO:0000313" key="9">
    <source>
        <dbReference type="Proteomes" id="UP001528823"/>
    </source>
</evidence>
<evidence type="ECO:0000256" key="1">
    <source>
        <dbReference type="ARBA" id="ARBA00000085"/>
    </source>
</evidence>
<dbReference type="PROSITE" id="PS50109">
    <property type="entry name" value="HIS_KIN"/>
    <property type="match status" value="1"/>
</dbReference>
<dbReference type="PANTHER" id="PTHR45453">
    <property type="entry name" value="PHOSPHATE REGULON SENSOR PROTEIN PHOR"/>
    <property type="match status" value="1"/>
</dbReference>
<dbReference type="SUPFAM" id="SSF55874">
    <property type="entry name" value="ATPase domain of HSP90 chaperone/DNA topoisomerase II/histidine kinase"/>
    <property type="match status" value="1"/>
</dbReference>
<evidence type="ECO:0000256" key="2">
    <source>
        <dbReference type="ARBA" id="ARBA00012438"/>
    </source>
</evidence>
<comment type="caution">
    <text evidence="8">The sequence shown here is derived from an EMBL/GenBank/DDBJ whole genome shotgun (WGS) entry which is preliminary data.</text>
</comment>
<reference evidence="8 9" key="1">
    <citation type="submission" date="2022-11" db="EMBL/GenBank/DDBJ databases">
        <title>Spartinivicinus poritis sp. nov., isolated from scleractinian coral Porites lutea.</title>
        <authorList>
            <person name="Zhang G."/>
            <person name="Cai L."/>
            <person name="Wei Q."/>
        </authorList>
    </citation>
    <scope>NUCLEOTIDE SEQUENCE [LARGE SCALE GENOMIC DNA]</scope>
    <source>
        <strain evidence="8 9">A2-2</strain>
    </source>
</reference>
<feature type="domain" description="Histidine kinase" evidence="7">
    <location>
        <begin position="21"/>
        <end position="237"/>
    </location>
</feature>
<keyword evidence="5 8" id="KW-0418">Kinase</keyword>
<evidence type="ECO:0000259" key="7">
    <source>
        <dbReference type="PROSITE" id="PS50109"/>
    </source>
</evidence>
<protein>
    <recommendedName>
        <fullName evidence="2">histidine kinase</fullName>
        <ecNumber evidence="2">2.7.13.3</ecNumber>
    </recommendedName>
</protein>
<keyword evidence="4" id="KW-0808">Transferase</keyword>
<comment type="catalytic activity">
    <reaction evidence="1">
        <text>ATP + protein L-histidine = ADP + protein N-phospho-L-histidine.</text>
        <dbReference type="EC" id="2.7.13.3"/>
    </reaction>
</comment>
<dbReference type="EC" id="2.7.13.3" evidence="2"/>
<organism evidence="8 9">
    <name type="scientific">Spartinivicinus poritis</name>
    <dbReference type="NCBI Taxonomy" id="2994640"/>
    <lineage>
        <taxon>Bacteria</taxon>
        <taxon>Pseudomonadati</taxon>
        <taxon>Pseudomonadota</taxon>
        <taxon>Gammaproteobacteria</taxon>
        <taxon>Oceanospirillales</taxon>
        <taxon>Zooshikellaceae</taxon>
        <taxon>Spartinivicinus</taxon>
    </lineage>
</organism>
<evidence type="ECO:0000256" key="5">
    <source>
        <dbReference type="ARBA" id="ARBA00022777"/>
    </source>
</evidence>
<evidence type="ECO:0000256" key="6">
    <source>
        <dbReference type="ARBA" id="ARBA00023012"/>
    </source>
</evidence>
<dbReference type="InterPro" id="IPR050351">
    <property type="entry name" value="BphY/WalK/GraS-like"/>
</dbReference>
<keyword evidence="3" id="KW-0597">Phosphoprotein</keyword>
<gene>
    <name evidence="8" type="ORF">ORQ98_01860</name>
</gene>
<dbReference type="InterPro" id="IPR036890">
    <property type="entry name" value="HATPase_C_sf"/>
</dbReference>
<dbReference type="Pfam" id="PF02518">
    <property type="entry name" value="HATPase_c"/>
    <property type="match status" value="1"/>
</dbReference>
<dbReference type="GO" id="GO:0016301">
    <property type="term" value="F:kinase activity"/>
    <property type="evidence" value="ECO:0007669"/>
    <property type="project" value="UniProtKB-KW"/>
</dbReference>
<dbReference type="InterPro" id="IPR005467">
    <property type="entry name" value="His_kinase_dom"/>
</dbReference>
<dbReference type="EMBL" id="JAPMOU010000002">
    <property type="protein sequence ID" value="MDE1460703.1"/>
    <property type="molecule type" value="Genomic_DNA"/>
</dbReference>
<keyword evidence="6" id="KW-0902">Two-component regulatory system</keyword>
<evidence type="ECO:0000256" key="4">
    <source>
        <dbReference type="ARBA" id="ARBA00022679"/>
    </source>
</evidence>
<dbReference type="SUPFAM" id="SSF47384">
    <property type="entry name" value="Homodimeric domain of signal transducing histidine kinase"/>
    <property type="match status" value="1"/>
</dbReference>
<dbReference type="Gene3D" id="3.30.565.10">
    <property type="entry name" value="Histidine kinase-like ATPase, C-terminal domain"/>
    <property type="match status" value="1"/>
</dbReference>
<evidence type="ECO:0000256" key="3">
    <source>
        <dbReference type="ARBA" id="ARBA00022553"/>
    </source>
</evidence>
<sequence length="237" mass="26790">MKKQKNIQPNTSLDMSMVLATCAHDIKNSLSMLIQALDTLSVHIPEDNKAAVDNYALLYYESSRINNDLTQLLSFYRLQDQQLIVNKQQLFLIDLIEEQIARNQYLFHYKGVNVGIKCDDHLSWYFDEYLIGCLINNVLVNAARYTKDKILILAQQQSDQLILQVHDNGDGFPEEMIACQKASTTLVPPHTGSTYLGLYFAQEIAQIHQQADKQGAIKLSNDSLINGSGGCFTLYLP</sequence>
<keyword evidence="9" id="KW-1185">Reference proteome</keyword>
<dbReference type="InterPro" id="IPR003594">
    <property type="entry name" value="HATPase_dom"/>
</dbReference>